<comment type="function">
    <text evidence="8">Necessary for the splicing of pre-mRNA.</text>
</comment>
<evidence type="ECO:0000256" key="3">
    <source>
        <dbReference type="ARBA" id="ARBA00022737"/>
    </source>
</evidence>
<dbReference type="NCBIfam" id="TIGR01642">
    <property type="entry name" value="U2AF_lg"/>
    <property type="match status" value="1"/>
</dbReference>
<evidence type="ECO:0000256" key="6">
    <source>
        <dbReference type="ARBA" id="ARBA00023242"/>
    </source>
</evidence>
<evidence type="ECO:0000259" key="10">
    <source>
        <dbReference type="PROSITE" id="PS50102"/>
    </source>
</evidence>
<dbReference type="GeneID" id="17089289"/>
<gene>
    <name evidence="11" type="ORF">Gasu_20280</name>
</gene>
<evidence type="ECO:0000256" key="8">
    <source>
        <dbReference type="RuleBase" id="RU364135"/>
    </source>
</evidence>
<proteinExistence type="inferred from homology"/>
<keyword evidence="5 8" id="KW-0508">mRNA splicing</keyword>
<evidence type="ECO:0000256" key="1">
    <source>
        <dbReference type="ARBA" id="ARBA00004123"/>
    </source>
</evidence>
<dbReference type="InterPro" id="IPR006529">
    <property type="entry name" value="U2AF_lg"/>
</dbReference>
<organism evidence="11 12">
    <name type="scientific">Galdieria sulphuraria</name>
    <name type="common">Red alga</name>
    <dbReference type="NCBI Taxonomy" id="130081"/>
    <lineage>
        <taxon>Eukaryota</taxon>
        <taxon>Rhodophyta</taxon>
        <taxon>Bangiophyceae</taxon>
        <taxon>Galdieriales</taxon>
        <taxon>Galdieriaceae</taxon>
        <taxon>Galdieria</taxon>
    </lineage>
</organism>
<name>M2Y3K9_GALSU</name>
<evidence type="ECO:0000256" key="5">
    <source>
        <dbReference type="ARBA" id="ARBA00023187"/>
    </source>
</evidence>
<dbReference type="SUPFAM" id="SSF54928">
    <property type="entry name" value="RNA-binding domain, RBD"/>
    <property type="match status" value="2"/>
</dbReference>
<dbReference type="InterPro" id="IPR012677">
    <property type="entry name" value="Nucleotide-bd_a/b_plait_sf"/>
</dbReference>
<dbReference type="KEGG" id="gsl:Gasu_20280"/>
<reference evidence="12" key="1">
    <citation type="journal article" date="2013" name="Science">
        <title>Gene transfer from bacteria and archaea facilitated evolution of an extremophilic eukaryote.</title>
        <authorList>
            <person name="Schonknecht G."/>
            <person name="Chen W.H."/>
            <person name="Ternes C.M."/>
            <person name="Barbier G.G."/>
            <person name="Shrestha R.P."/>
            <person name="Stanke M."/>
            <person name="Brautigam A."/>
            <person name="Baker B.J."/>
            <person name="Banfield J.F."/>
            <person name="Garavito R.M."/>
            <person name="Carr K."/>
            <person name="Wilkerson C."/>
            <person name="Rensing S.A."/>
            <person name="Gagneul D."/>
            <person name="Dickenson N.E."/>
            <person name="Oesterhelt C."/>
            <person name="Lercher M.J."/>
            <person name="Weber A.P."/>
        </authorList>
    </citation>
    <scope>NUCLEOTIDE SEQUENCE [LARGE SCALE GENOMIC DNA]</scope>
    <source>
        <strain evidence="12">074W</strain>
    </source>
</reference>
<dbReference type="CDD" id="cd12231">
    <property type="entry name" value="RRM2_U2AF65"/>
    <property type="match status" value="1"/>
</dbReference>
<dbReference type="InterPro" id="IPR003954">
    <property type="entry name" value="RRM_euk-type"/>
</dbReference>
<dbReference type="OrthoDB" id="10266058at2759"/>
<protein>
    <recommendedName>
        <fullName evidence="8">Splicing factor U2AF subunit</fullName>
    </recommendedName>
    <alternativeName>
        <fullName evidence="8">U2 snRNP auxiliary factor large subunit</fullName>
    </alternativeName>
</protein>
<dbReference type="Gene3D" id="3.30.70.330">
    <property type="match status" value="3"/>
</dbReference>
<dbReference type="GO" id="GO:0003723">
    <property type="term" value="F:RNA binding"/>
    <property type="evidence" value="ECO:0007669"/>
    <property type="project" value="UniProtKB-UniRule"/>
</dbReference>
<keyword evidence="6 8" id="KW-0539">Nucleus</keyword>
<feature type="region of interest" description="Disordered" evidence="9">
    <location>
        <begin position="113"/>
        <end position="155"/>
    </location>
</feature>
<keyword evidence="3" id="KW-0677">Repeat</keyword>
<evidence type="ECO:0000313" key="12">
    <source>
        <dbReference type="Proteomes" id="UP000030680"/>
    </source>
</evidence>
<comment type="subcellular location">
    <subcellularLocation>
        <location evidence="1 8">Nucleus</location>
    </subcellularLocation>
</comment>
<feature type="domain" description="RRM" evidence="10">
    <location>
        <begin position="438"/>
        <end position="530"/>
    </location>
</feature>
<dbReference type="OMA" id="IVMTSFY"/>
<evidence type="ECO:0000256" key="2">
    <source>
        <dbReference type="ARBA" id="ARBA00022664"/>
    </source>
</evidence>
<dbReference type="InterPro" id="IPR035979">
    <property type="entry name" value="RBD_domain_sf"/>
</dbReference>
<dbReference type="GO" id="GO:0006397">
    <property type="term" value="P:mRNA processing"/>
    <property type="evidence" value="ECO:0007669"/>
    <property type="project" value="UniProtKB-KW"/>
</dbReference>
<keyword evidence="2 8" id="KW-0507">mRNA processing</keyword>
<dbReference type="PROSITE" id="PS50102">
    <property type="entry name" value="RRM"/>
    <property type="match status" value="3"/>
</dbReference>
<dbReference type="SMART" id="SM00361">
    <property type="entry name" value="RRM_1"/>
    <property type="match status" value="2"/>
</dbReference>
<dbReference type="eggNOG" id="KOG0120">
    <property type="taxonomic scope" value="Eukaryota"/>
</dbReference>
<dbReference type="PANTHER" id="PTHR23139">
    <property type="entry name" value="RNA-BINDING PROTEIN"/>
    <property type="match status" value="1"/>
</dbReference>
<sequence length="538" mass="59985">MIPLGTFELLHSSTSIDDNVRSFSYRTFTIATFFYSGKACSLKTSSPVSAIIGMGSNNPTESFRIPKRNYRDNNDDLKAKMAFENSQVETDGAQGEGGLERLARSLEKCEHIATEGVDTETQSLVENRRHEKHSHGENMLKDDRERKRHRRSSQWDVRKLPWEQSERDPNVNRSAYSVGGLDFSALSQYMIPVAPTTQPNTQQATKHARRLYVGNLPSDVTESEVADFFNSALYLAKGVDVPGDPVQSVYLNLDKRFAFIELNSAAEAAAAIQMDGVLFRGMSLRMRRPNDYNPNIHAPVYPPVCQLLTCFLGYIEKFQIGFDPSALGVVSTQVPDGPDKVFIGGLPYHLTEDQIKEILSSYGPLNAFNLVKDPNTGLSKGYAFFQYKDPSIVEAAIKGLNGMTMGDKTLTVRRASQVSSGSVELGQSFSPTVRYPTRILELRNMVEPEELVDDEEYEDIIEDVREESSKYGEVTEVKIPRPSKTDEANPPGLGKVFVSFKTVSDAEKAFAALTGRRFGGKSVIANYYDEERYYSGIL</sequence>
<keyword evidence="4 7" id="KW-0694">RNA-binding</keyword>
<comment type="similarity">
    <text evidence="8">Belongs to the splicing factor SR family.</text>
</comment>
<feature type="domain" description="RRM" evidence="10">
    <location>
        <begin position="209"/>
        <end position="291"/>
    </location>
</feature>
<feature type="domain" description="RRM" evidence="10">
    <location>
        <begin position="339"/>
        <end position="417"/>
    </location>
</feature>
<dbReference type="GO" id="GO:0005634">
    <property type="term" value="C:nucleus"/>
    <property type="evidence" value="ECO:0007669"/>
    <property type="project" value="UniProtKB-SubCell"/>
</dbReference>
<dbReference type="FunFam" id="3.30.70.330:FF:000097">
    <property type="entry name" value="U2 snRNP auxiliary factor large subunit"/>
    <property type="match status" value="1"/>
</dbReference>
<evidence type="ECO:0000256" key="7">
    <source>
        <dbReference type="PROSITE-ProRule" id="PRU00176"/>
    </source>
</evidence>
<evidence type="ECO:0000256" key="9">
    <source>
        <dbReference type="SAM" id="MobiDB-lite"/>
    </source>
</evidence>
<dbReference type="Pfam" id="PF00076">
    <property type="entry name" value="RRM_1"/>
    <property type="match status" value="3"/>
</dbReference>
<keyword evidence="12" id="KW-1185">Reference proteome</keyword>
<dbReference type="InterPro" id="IPR000504">
    <property type="entry name" value="RRM_dom"/>
</dbReference>
<dbReference type="RefSeq" id="XP_005707083.1">
    <property type="nucleotide sequence ID" value="XM_005707026.1"/>
</dbReference>
<accession>M2Y3K9</accession>
<dbReference type="CDD" id="cd12232">
    <property type="entry name" value="RRM3_U2AF65"/>
    <property type="match status" value="1"/>
</dbReference>
<dbReference type="Proteomes" id="UP000030680">
    <property type="component" value="Unassembled WGS sequence"/>
</dbReference>
<evidence type="ECO:0000256" key="4">
    <source>
        <dbReference type="ARBA" id="ARBA00022884"/>
    </source>
</evidence>
<feature type="compositionally biased region" description="Basic and acidic residues" evidence="9">
    <location>
        <begin position="126"/>
        <end position="145"/>
    </location>
</feature>
<dbReference type="GO" id="GO:0008380">
    <property type="term" value="P:RNA splicing"/>
    <property type="evidence" value="ECO:0007669"/>
    <property type="project" value="UniProtKB-KW"/>
</dbReference>
<dbReference type="AlphaFoldDB" id="M2Y3K9"/>
<dbReference type="EMBL" id="KB454498">
    <property type="protein sequence ID" value="EME30563.1"/>
    <property type="molecule type" value="Genomic_DNA"/>
</dbReference>
<dbReference type="Gramene" id="EME30563">
    <property type="protein sequence ID" value="EME30563"/>
    <property type="gene ID" value="Gasu_20280"/>
</dbReference>
<evidence type="ECO:0000313" key="11">
    <source>
        <dbReference type="EMBL" id="EME30563.1"/>
    </source>
</evidence>
<dbReference type="SMART" id="SM00360">
    <property type="entry name" value="RRM"/>
    <property type="match status" value="3"/>
</dbReference>
<dbReference type="STRING" id="130081.M2Y3K9"/>